<sequence>MVFGCLLFWAIFTAQGIAPISVPSNNPEPFKIEIGSEVYDWDVVARFVMPNESVLIRVVAGSNLRTALSNFGWVVSGGTLLNISELEKVWIAPQEPGLYQVIIANRSIKTINIFVMVPYDSLKNGRLNGYLIGSYPRSPSPHPRLTTPKGFVEVTPENENTPVSPNFTLKEFVCRQPSDYPKYLVLKEELVMKLELLLAKIRDKGYQCSKLVVFSGYRPPRFNAGGGGGRHSAHIYGGAADIFIDENNDGMIDDLNGDGRCDSRDSKILFDLANELDMERPDLVGGLGWYRKVGRIGPCIHIDVRGKPTRWRQ</sequence>
<name>A0A7C6AAW8_UNCW3</name>
<feature type="domain" description="Peptidase M15A C-terminal" evidence="1">
    <location>
        <begin position="166"/>
        <end position="250"/>
    </location>
</feature>
<protein>
    <recommendedName>
        <fullName evidence="1">Peptidase M15A C-terminal domain-containing protein</fullName>
    </recommendedName>
</protein>
<dbReference type="EMBL" id="DTLI01000234">
    <property type="protein sequence ID" value="HHS53133.1"/>
    <property type="molecule type" value="Genomic_DNA"/>
</dbReference>
<dbReference type="Gene3D" id="3.30.1380.10">
    <property type="match status" value="1"/>
</dbReference>
<comment type="caution">
    <text evidence="2">The sequence shown here is derived from an EMBL/GenBank/DDBJ whole genome shotgun (WGS) entry which is preliminary data.</text>
</comment>
<evidence type="ECO:0000259" key="1">
    <source>
        <dbReference type="Pfam" id="PF08291"/>
    </source>
</evidence>
<proteinExistence type="predicted"/>
<evidence type="ECO:0000313" key="2">
    <source>
        <dbReference type="EMBL" id="HHS53133.1"/>
    </source>
</evidence>
<dbReference type="Pfam" id="PF08291">
    <property type="entry name" value="Peptidase_M15_3"/>
    <property type="match status" value="1"/>
</dbReference>
<dbReference type="InterPro" id="IPR013230">
    <property type="entry name" value="Peptidase_M15A_C"/>
</dbReference>
<reference evidence="2" key="1">
    <citation type="journal article" date="2020" name="mSystems">
        <title>Genome- and Community-Level Interaction Insights into Carbon Utilization and Element Cycling Functions of Hydrothermarchaeota in Hydrothermal Sediment.</title>
        <authorList>
            <person name="Zhou Z."/>
            <person name="Liu Y."/>
            <person name="Xu W."/>
            <person name="Pan J."/>
            <person name="Luo Z.H."/>
            <person name="Li M."/>
        </authorList>
    </citation>
    <scope>NUCLEOTIDE SEQUENCE [LARGE SCALE GENOMIC DNA]</scope>
    <source>
        <strain evidence="2">SpSt-876</strain>
    </source>
</reference>
<accession>A0A7C6AAW8</accession>
<dbReference type="SUPFAM" id="SSF55166">
    <property type="entry name" value="Hedgehog/DD-peptidase"/>
    <property type="match status" value="1"/>
</dbReference>
<dbReference type="InterPro" id="IPR009045">
    <property type="entry name" value="Zn_M74/Hedgehog-like"/>
</dbReference>
<dbReference type="AlphaFoldDB" id="A0A7C6AAW8"/>
<organism evidence="2">
    <name type="scientific">candidate division WOR-3 bacterium</name>
    <dbReference type="NCBI Taxonomy" id="2052148"/>
    <lineage>
        <taxon>Bacteria</taxon>
        <taxon>Bacteria division WOR-3</taxon>
    </lineage>
</organism>
<gene>
    <name evidence="2" type="ORF">ENW73_09845</name>
</gene>